<dbReference type="InterPro" id="IPR051208">
    <property type="entry name" value="Class-I_Fumarase/Tartrate_DH"/>
</dbReference>
<gene>
    <name evidence="8" type="ORF">S03H2_13071</name>
</gene>
<dbReference type="PANTHER" id="PTHR30389">
    <property type="entry name" value="FUMARATE HYDRATASE-RELATED"/>
    <property type="match status" value="1"/>
</dbReference>
<dbReference type="InterPro" id="IPR004646">
    <property type="entry name" value="Fe-S_hydro-lyase_TtdA-typ_cat"/>
</dbReference>
<evidence type="ECO:0000259" key="7">
    <source>
        <dbReference type="Pfam" id="PF05681"/>
    </source>
</evidence>
<comment type="similarity">
    <text evidence="1">Belongs to the class-I fumarase family.</text>
</comment>
<dbReference type="NCBIfam" id="TIGR00722">
    <property type="entry name" value="ttdA_fumA_fumB"/>
    <property type="match status" value="1"/>
</dbReference>
<keyword evidence="6" id="KW-0456">Lyase</keyword>
<dbReference type="AlphaFoldDB" id="X1GP56"/>
<comment type="caution">
    <text evidence="8">The sequence shown here is derived from an EMBL/GenBank/DDBJ whole genome shotgun (WGS) entry which is preliminary data.</text>
</comment>
<keyword evidence="5" id="KW-0411">Iron-sulfur</keyword>
<dbReference type="GO" id="GO:0046872">
    <property type="term" value="F:metal ion binding"/>
    <property type="evidence" value="ECO:0007669"/>
    <property type="project" value="UniProtKB-KW"/>
</dbReference>
<dbReference type="NCBIfam" id="NF004885">
    <property type="entry name" value="PRK06246.1"/>
    <property type="match status" value="1"/>
</dbReference>
<name>X1GP56_9ZZZZ</name>
<dbReference type="EMBL" id="BARU01006640">
    <property type="protein sequence ID" value="GAH34793.1"/>
    <property type="molecule type" value="Genomic_DNA"/>
</dbReference>
<evidence type="ECO:0000256" key="3">
    <source>
        <dbReference type="ARBA" id="ARBA00022723"/>
    </source>
</evidence>
<sequence>MREVNAKQIKEKVKELFLQANYCIGEDVLNSIKEALLKETSETGKNVLSMILKNYKVAAEEKIAICQDTGLAILFIKLGQEVHINGNWEEAINEGVKEAYIEGYLRKSAVTDPVFDRKNTKTNCPAIIYTDIVPGDKIEFLVTPKGFGSENMSGLAMMKPADGPEGIVNFIVETVKIAGPNPCPPTIIGVCVGGTTDQASVTAKKATLRKVGEHNPDPRYADMERQALEKINNLGIGPAGLGGNVTSLWVNIDHRPTHIAGMPVAVNICCHAARHASGVI</sequence>
<reference evidence="8" key="1">
    <citation type="journal article" date="2014" name="Front. Microbiol.">
        <title>High frequency of phylogenetically diverse reductive dehalogenase-homologous genes in deep subseafloor sedimentary metagenomes.</title>
        <authorList>
            <person name="Kawai M."/>
            <person name="Futagami T."/>
            <person name="Toyoda A."/>
            <person name="Takaki Y."/>
            <person name="Nishi S."/>
            <person name="Hori S."/>
            <person name="Arai W."/>
            <person name="Tsubouchi T."/>
            <person name="Morono Y."/>
            <person name="Uchiyama I."/>
            <person name="Ito T."/>
            <person name="Fujiyama A."/>
            <person name="Inagaki F."/>
            <person name="Takami H."/>
        </authorList>
    </citation>
    <scope>NUCLEOTIDE SEQUENCE</scope>
    <source>
        <strain evidence="8">Expedition CK06-06</strain>
    </source>
</reference>
<evidence type="ECO:0000256" key="1">
    <source>
        <dbReference type="ARBA" id="ARBA00008876"/>
    </source>
</evidence>
<proteinExistence type="inferred from homology"/>
<dbReference type="PANTHER" id="PTHR30389:SF17">
    <property type="entry name" value="L(+)-TARTRATE DEHYDRATASE SUBUNIT ALPHA-RELATED"/>
    <property type="match status" value="1"/>
</dbReference>
<organism evidence="8">
    <name type="scientific">marine sediment metagenome</name>
    <dbReference type="NCBI Taxonomy" id="412755"/>
    <lineage>
        <taxon>unclassified sequences</taxon>
        <taxon>metagenomes</taxon>
        <taxon>ecological metagenomes</taxon>
    </lineage>
</organism>
<dbReference type="GO" id="GO:0051539">
    <property type="term" value="F:4 iron, 4 sulfur cluster binding"/>
    <property type="evidence" value="ECO:0007669"/>
    <property type="project" value="UniProtKB-KW"/>
</dbReference>
<keyword evidence="4" id="KW-0408">Iron</keyword>
<evidence type="ECO:0000256" key="4">
    <source>
        <dbReference type="ARBA" id="ARBA00023004"/>
    </source>
</evidence>
<evidence type="ECO:0000256" key="2">
    <source>
        <dbReference type="ARBA" id="ARBA00022485"/>
    </source>
</evidence>
<keyword evidence="3" id="KW-0479">Metal-binding</keyword>
<evidence type="ECO:0000313" key="8">
    <source>
        <dbReference type="EMBL" id="GAH34793.1"/>
    </source>
</evidence>
<protein>
    <recommendedName>
        <fullName evidence="7">Fe-S hydro-lyase tartrate dehydratase alpha-type catalytic domain-containing protein</fullName>
    </recommendedName>
</protein>
<accession>X1GP56</accession>
<evidence type="ECO:0000256" key="5">
    <source>
        <dbReference type="ARBA" id="ARBA00023014"/>
    </source>
</evidence>
<dbReference type="Pfam" id="PF05681">
    <property type="entry name" value="Fumerase"/>
    <property type="match status" value="1"/>
</dbReference>
<evidence type="ECO:0000256" key="6">
    <source>
        <dbReference type="ARBA" id="ARBA00023239"/>
    </source>
</evidence>
<dbReference type="GO" id="GO:0016829">
    <property type="term" value="F:lyase activity"/>
    <property type="evidence" value="ECO:0007669"/>
    <property type="project" value="UniProtKB-KW"/>
</dbReference>
<feature type="domain" description="Fe-S hydro-lyase tartrate dehydratase alpha-type catalytic" evidence="7">
    <location>
        <begin position="11"/>
        <end position="277"/>
    </location>
</feature>
<keyword evidence="2" id="KW-0004">4Fe-4S</keyword>